<feature type="compositionally biased region" description="Gly residues" evidence="1">
    <location>
        <begin position="79"/>
        <end position="89"/>
    </location>
</feature>
<evidence type="ECO:0000313" key="2">
    <source>
        <dbReference type="EMBL" id="KAK8066302.1"/>
    </source>
</evidence>
<evidence type="ECO:0000256" key="1">
    <source>
        <dbReference type="SAM" id="MobiDB-lite"/>
    </source>
</evidence>
<organism evidence="2 3">
    <name type="scientific">Apiospora hydei</name>
    <dbReference type="NCBI Taxonomy" id="1337664"/>
    <lineage>
        <taxon>Eukaryota</taxon>
        <taxon>Fungi</taxon>
        <taxon>Dikarya</taxon>
        <taxon>Ascomycota</taxon>
        <taxon>Pezizomycotina</taxon>
        <taxon>Sordariomycetes</taxon>
        <taxon>Xylariomycetidae</taxon>
        <taxon>Amphisphaeriales</taxon>
        <taxon>Apiosporaceae</taxon>
        <taxon>Apiospora</taxon>
    </lineage>
</organism>
<comment type="caution">
    <text evidence="2">The sequence shown here is derived from an EMBL/GenBank/DDBJ whole genome shotgun (WGS) entry which is preliminary data.</text>
</comment>
<keyword evidence="3" id="KW-1185">Reference proteome</keyword>
<dbReference type="GeneID" id="92050423"/>
<feature type="region of interest" description="Disordered" evidence="1">
    <location>
        <begin position="59"/>
        <end position="89"/>
    </location>
</feature>
<name>A0ABR1V528_9PEZI</name>
<evidence type="ECO:0000313" key="3">
    <source>
        <dbReference type="Proteomes" id="UP001433268"/>
    </source>
</evidence>
<proteinExistence type="predicted"/>
<sequence length="120" mass="11441">MSALDVHLDATGTPLAVGIMVGAACGSLLVLEEPGPLHAVGNSVRPAGAMVVGERDVGGVEHRARHNGPRAPDRRRGAGGRGGGVGEGGDSGVVAAGAAAVDPARGGGDGVGVLATGYGC</sequence>
<reference evidence="2 3" key="1">
    <citation type="submission" date="2023-01" db="EMBL/GenBank/DDBJ databases">
        <title>Analysis of 21 Apiospora genomes using comparative genomics revels a genus with tremendous synthesis potential of carbohydrate active enzymes and secondary metabolites.</title>
        <authorList>
            <person name="Sorensen T."/>
        </authorList>
    </citation>
    <scope>NUCLEOTIDE SEQUENCE [LARGE SCALE GENOMIC DNA]</scope>
    <source>
        <strain evidence="2 3">CBS 114990</strain>
    </source>
</reference>
<accession>A0ABR1V528</accession>
<gene>
    <name evidence="2" type="ORF">PG997_013049</name>
</gene>
<dbReference type="Proteomes" id="UP001433268">
    <property type="component" value="Unassembled WGS sequence"/>
</dbReference>
<dbReference type="EMBL" id="JAQQWN010000009">
    <property type="protein sequence ID" value="KAK8066302.1"/>
    <property type="molecule type" value="Genomic_DNA"/>
</dbReference>
<protein>
    <submittedName>
        <fullName evidence="2">Uncharacterized protein</fullName>
    </submittedName>
</protein>
<dbReference type="RefSeq" id="XP_066663055.1">
    <property type="nucleotide sequence ID" value="XM_066817363.1"/>
</dbReference>